<dbReference type="GO" id="GO:0003700">
    <property type="term" value="F:DNA-binding transcription factor activity"/>
    <property type="evidence" value="ECO:0007669"/>
    <property type="project" value="InterPro"/>
</dbReference>
<dbReference type="Pfam" id="PF02311">
    <property type="entry name" value="AraC_binding"/>
    <property type="match status" value="1"/>
</dbReference>
<dbReference type="EMBL" id="JAJEQN010000055">
    <property type="protein sequence ID" value="MCC2222896.1"/>
    <property type="molecule type" value="Genomic_DNA"/>
</dbReference>
<name>A0AAE3JDD7_9FIRM</name>
<evidence type="ECO:0000313" key="5">
    <source>
        <dbReference type="EMBL" id="MCC2222896.1"/>
    </source>
</evidence>
<reference evidence="5 6" key="1">
    <citation type="submission" date="2021-10" db="EMBL/GenBank/DDBJ databases">
        <title>Anaerobic single-cell dispensing facilitates the cultivation of human gut bacteria.</title>
        <authorList>
            <person name="Afrizal A."/>
        </authorList>
    </citation>
    <scope>NUCLEOTIDE SEQUENCE [LARGE SCALE GENOMIC DNA]</scope>
    <source>
        <strain evidence="5 6">CLA-AA-H224</strain>
    </source>
</reference>
<evidence type="ECO:0000256" key="2">
    <source>
        <dbReference type="ARBA" id="ARBA00023125"/>
    </source>
</evidence>
<evidence type="ECO:0000256" key="1">
    <source>
        <dbReference type="ARBA" id="ARBA00023015"/>
    </source>
</evidence>
<evidence type="ECO:0000256" key="3">
    <source>
        <dbReference type="ARBA" id="ARBA00023163"/>
    </source>
</evidence>
<keyword evidence="1" id="KW-0805">Transcription regulation</keyword>
<dbReference type="RefSeq" id="WP_308732454.1">
    <property type="nucleotide sequence ID" value="NZ_JAJEQN010000055.1"/>
</dbReference>
<proteinExistence type="predicted"/>
<dbReference type="PROSITE" id="PS01124">
    <property type="entry name" value="HTH_ARAC_FAMILY_2"/>
    <property type="match status" value="1"/>
</dbReference>
<keyword evidence="3" id="KW-0804">Transcription</keyword>
<comment type="caution">
    <text evidence="5">The sequence shown here is derived from an EMBL/GenBank/DDBJ whole genome shotgun (WGS) entry which is preliminary data.</text>
</comment>
<dbReference type="GO" id="GO:0043565">
    <property type="term" value="F:sequence-specific DNA binding"/>
    <property type="evidence" value="ECO:0007669"/>
    <property type="project" value="InterPro"/>
</dbReference>
<dbReference type="Pfam" id="PF12833">
    <property type="entry name" value="HTH_18"/>
    <property type="match status" value="1"/>
</dbReference>
<dbReference type="SUPFAM" id="SSF46689">
    <property type="entry name" value="Homeodomain-like"/>
    <property type="match status" value="2"/>
</dbReference>
<dbReference type="Proteomes" id="UP001198200">
    <property type="component" value="Unassembled WGS sequence"/>
</dbReference>
<dbReference type="PANTHER" id="PTHR43280">
    <property type="entry name" value="ARAC-FAMILY TRANSCRIPTIONAL REGULATOR"/>
    <property type="match status" value="1"/>
</dbReference>
<feature type="domain" description="HTH araC/xylS-type" evidence="4">
    <location>
        <begin position="195"/>
        <end position="293"/>
    </location>
</feature>
<dbReference type="PRINTS" id="PR00032">
    <property type="entry name" value="HTHARAC"/>
</dbReference>
<keyword evidence="2" id="KW-0238">DNA-binding</keyword>
<dbReference type="PANTHER" id="PTHR43280:SF28">
    <property type="entry name" value="HTH-TYPE TRANSCRIPTIONAL ACTIVATOR RHAS"/>
    <property type="match status" value="1"/>
</dbReference>
<accession>A0AAE3JDD7</accession>
<dbReference type="InterPro" id="IPR037923">
    <property type="entry name" value="HTH-like"/>
</dbReference>
<dbReference type="AlphaFoldDB" id="A0AAE3JDD7"/>
<dbReference type="InterPro" id="IPR003313">
    <property type="entry name" value="AraC-bd"/>
</dbReference>
<dbReference type="SUPFAM" id="SSF51215">
    <property type="entry name" value="Regulatory protein AraC"/>
    <property type="match status" value="1"/>
</dbReference>
<gene>
    <name evidence="5" type="ORF">LKD48_14920</name>
</gene>
<dbReference type="Gene3D" id="1.10.10.60">
    <property type="entry name" value="Homeodomain-like"/>
    <property type="match status" value="2"/>
</dbReference>
<dbReference type="Gene3D" id="2.60.120.10">
    <property type="entry name" value="Jelly Rolls"/>
    <property type="match status" value="1"/>
</dbReference>
<evidence type="ECO:0000259" key="4">
    <source>
        <dbReference type="PROSITE" id="PS01124"/>
    </source>
</evidence>
<dbReference type="InterPro" id="IPR014710">
    <property type="entry name" value="RmlC-like_jellyroll"/>
</dbReference>
<organism evidence="5 6">
    <name type="scientific">Anthropogastromicrobium aceti</name>
    <dbReference type="NCBI Taxonomy" id="2981768"/>
    <lineage>
        <taxon>Bacteria</taxon>
        <taxon>Bacillati</taxon>
        <taxon>Bacillota</taxon>
        <taxon>Clostridia</taxon>
        <taxon>Lachnospirales</taxon>
        <taxon>Lachnospiraceae</taxon>
        <taxon>Anthropogastromicrobium</taxon>
    </lineage>
</organism>
<sequence length="294" mass="34716">MNQLEFARIHEMQFHGDIRFHLRLHEMTKEPLWPEPVPPHWHEEYEFLVITRGTGTACLNTRTMHIEPGDILFINAGIVHSFRGDEKNPLAFYALDFGRELISSYGNDDIQQKYISRQANGELIFRDHFKKDDAMWPHIEEPLEEIRALCSQEMAKNELLIKSNLLRIWHYLCLDAEATSFTLKKKDDERVRMIKQILQYIQENYARNLTLCGLAAYFHMSEGQFCRFFKSQIGMTAIEYLNYYRIGVACDMLKDGMLPISEIATECGYNNISYFNRTFRKYMHCTPGEYRVKK</sequence>
<dbReference type="SMART" id="SM00342">
    <property type="entry name" value="HTH_ARAC"/>
    <property type="match status" value="1"/>
</dbReference>
<protein>
    <submittedName>
        <fullName evidence="5">AraC family transcriptional regulator</fullName>
    </submittedName>
</protein>
<evidence type="ECO:0000313" key="6">
    <source>
        <dbReference type="Proteomes" id="UP001198200"/>
    </source>
</evidence>
<dbReference type="InterPro" id="IPR020449">
    <property type="entry name" value="Tscrpt_reg_AraC-type_HTH"/>
</dbReference>
<keyword evidence="6" id="KW-1185">Reference proteome</keyword>
<dbReference type="InterPro" id="IPR009057">
    <property type="entry name" value="Homeodomain-like_sf"/>
</dbReference>
<dbReference type="InterPro" id="IPR018060">
    <property type="entry name" value="HTH_AraC"/>
</dbReference>